<sequence>MSFQAYLDTIKTKTGKGPEELAALADGKGFSDAGKLKAGVKAGQIIEWLRDEFGLGHGHSMAVYALLSGKKKPGDK</sequence>
<dbReference type="Pfam" id="PF14117">
    <property type="entry name" value="DUF4287"/>
    <property type="match status" value="1"/>
</dbReference>
<accession>A0A380WRQ7</accession>
<gene>
    <name evidence="1" type="ORF">NCTC10684_04236</name>
</gene>
<organism evidence="1 2">
    <name type="scientific">Aminobacter aminovorans</name>
    <name type="common">Chelatobacter heintzii</name>
    <dbReference type="NCBI Taxonomy" id="83263"/>
    <lineage>
        <taxon>Bacteria</taxon>
        <taxon>Pseudomonadati</taxon>
        <taxon>Pseudomonadota</taxon>
        <taxon>Alphaproteobacteria</taxon>
        <taxon>Hyphomicrobiales</taxon>
        <taxon>Phyllobacteriaceae</taxon>
        <taxon>Aminobacter</taxon>
    </lineage>
</organism>
<name>A0A380WRQ7_AMIAI</name>
<evidence type="ECO:0008006" key="3">
    <source>
        <dbReference type="Google" id="ProtNLM"/>
    </source>
</evidence>
<reference evidence="1 2" key="1">
    <citation type="submission" date="2018-06" db="EMBL/GenBank/DDBJ databases">
        <authorList>
            <consortium name="Pathogen Informatics"/>
            <person name="Doyle S."/>
        </authorList>
    </citation>
    <scope>NUCLEOTIDE SEQUENCE [LARGE SCALE GENOMIC DNA]</scope>
    <source>
        <strain evidence="1 2">NCTC10684</strain>
    </source>
</reference>
<dbReference type="InterPro" id="IPR025629">
    <property type="entry name" value="DUF4287"/>
</dbReference>
<dbReference type="EMBL" id="UFSM01000001">
    <property type="protein sequence ID" value="SUU90976.1"/>
    <property type="molecule type" value="Genomic_DNA"/>
</dbReference>
<dbReference type="AlphaFoldDB" id="A0A380WRQ7"/>
<dbReference type="Proteomes" id="UP000254701">
    <property type="component" value="Unassembled WGS sequence"/>
</dbReference>
<dbReference type="OrthoDB" id="9809825at2"/>
<proteinExistence type="predicted"/>
<dbReference type="RefSeq" id="WP_115732913.1">
    <property type="nucleotide sequence ID" value="NZ_BAAAVY010000037.1"/>
</dbReference>
<protein>
    <recommendedName>
        <fullName evidence="3">DUF4287 domain-containing protein</fullName>
    </recommendedName>
</protein>
<evidence type="ECO:0000313" key="1">
    <source>
        <dbReference type="EMBL" id="SUU90976.1"/>
    </source>
</evidence>
<evidence type="ECO:0000313" key="2">
    <source>
        <dbReference type="Proteomes" id="UP000254701"/>
    </source>
</evidence>